<protein>
    <submittedName>
        <fullName evidence="2">SRPBCC family protein</fullName>
    </submittedName>
</protein>
<evidence type="ECO:0000313" key="3">
    <source>
        <dbReference type="Proteomes" id="UP000504693"/>
    </source>
</evidence>
<proteinExistence type="predicted"/>
<dbReference type="EMBL" id="CP053921">
    <property type="protein sequence ID" value="QKG71920.1"/>
    <property type="molecule type" value="Genomic_DNA"/>
</dbReference>
<dbReference type="Gene3D" id="3.30.530.20">
    <property type="match status" value="1"/>
</dbReference>
<keyword evidence="1" id="KW-0732">Signal</keyword>
<accession>A0A7D3XCN3</accession>
<dbReference type="SUPFAM" id="SSF55961">
    <property type="entry name" value="Bet v1-like"/>
    <property type="match status" value="1"/>
</dbReference>
<gene>
    <name evidence="2" type="ORF">HQR01_11420</name>
</gene>
<name>A0A7D3XCN3_9SPHN</name>
<evidence type="ECO:0000256" key="1">
    <source>
        <dbReference type="SAM" id="SignalP"/>
    </source>
</evidence>
<dbReference type="Proteomes" id="UP000504693">
    <property type="component" value="Chromosome"/>
</dbReference>
<reference evidence="2 3" key="1">
    <citation type="submission" date="2020-05" db="EMBL/GenBank/DDBJ databases">
        <title>Erythrobacter mangrovi sp. nov., isolated from rhizosphere soil of mangrove plant (Kandelia candel).</title>
        <authorList>
            <person name="Ye Y.H."/>
        </authorList>
    </citation>
    <scope>NUCLEOTIDE SEQUENCE [LARGE SCALE GENOMIC DNA]</scope>
    <source>
        <strain evidence="2 3">EB310</strain>
    </source>
</reference>
<sequence>MFRCAVAMLAVLVATPVAAEVVETRADGFVVRDAVSVAANPRQTWLALTKPGEWWSDEHTWSGDASNMTLTPQAGGCFCERIPGQDGKDGFSLDGSVSHAMVIQAYPLKVLRLRGGLGPLQSEPADGVLTMTLKEIEGGTRVLWEYNVGGSMRYKPAELAKAVDGVLSQQLVRLRDHLGGIDDPEVPVENANATDEELSLETQIDALERE</sequence>
<dbReference type="InterPro" id="IPR023393">
    <property type="entry name" value="START-like_dom_sf"/>
</dbReference>
<keyword evidence="3" id="KW-1185">Reference proteome</keyword>
<evidence type="ECO:0000313" key="2">
    <source>
        <dbReference type="EMBL" id="QKG71920.1"/>
    </source>
</evidence>
<feature type="chain" id="PRO_5028855125" evidence="1">
    <location>
        <begin position="20"/>
        <end position="210"/>
    </location>
</feature>
<dbReference type="RefSeq" id="WP_188115101.1">
    <property type="nucleotide sequence ID" value="NZ_CP053921.1"/>
</dbReference>
<feature type="signal peptide" evidence="1">
    <location>
        <begin position="1"/>
        <end position="19"/>
    </location>
</feature>
<organism evidence="2 3">
    <name type="scientific">Erythrobacter mangrovi</name>
    <dbReference type="NCBI Taxonomy" id="2739433"/>
    <lineage>
        <taxon>Bacteria</taxon>
        <taxon>Pseudomonadati</taxon>
        <taxon>Pseudomonadota</taxon>
        <taxon>Alphaproteobacteria</taxon>
        <taxon>Sphingomonadales</taxon>
        <taxon>Erythrobacteraceae</taxon>
        <taxon>Erythrobacter/Porphyrobacter group</taxon>
        <taxon>Erythrobacter</taxon>
    </lineage>
</organism>
<dbReference type="AlphaFoldDB" id="A0A7D3XCN3"/>
<dbReference type="KEGG" id="emv:HQR01_11420"/>